<feature type="coiled-coil region" evidence="10">
    <location>
        <begin position="324"/>
        <end position="372"/>
    </location>
</feature>
<dbReference type="GO" id="GO:0006310">
    <property type="term" value="P:DNA recombination"/>
    <property type="evidence" value="ECO:0007669"/>
    <property type="project" value="InterPro"/>
</dbReference>
<evidence type="ECO:0000256" key="9">
    <source>
        <dbReference type="PIRNR" id="PIRNR003128"/>
    </source>
</evidence>
<proteinExistence type="inferred from homology"/>
<evidence type="ECO:0000256" key="3">
    <source>
        <dbReference type="ARBA" id="ARBA00021315"/>
    </source>
</evidence>
<evidence type="ECO:0000313" key="12">
    <source>
        <dbReference type="EMBL" id="HHI66287.1"/>
    </source>
</evidence>
<keyword evidence="4" id="KW-0547">Nucleotide-binding</keyword>
<comment type="caution">
    <text evidence="12">The sequence shown here is derived from an EMBL/GenBank/DDBJ whole genome shotgun (WGS) entry which is preliminary data.</text>
</comment>
<dbReference type="GO" id="GO:0043590">
    <property type="term" value="C:bacterial nucleoid"/>
    <property type="evidence" value="ECO:0007669"/>
    <property type="project" value="TreeGrafter"/>
</dbReference>
<evidence type="ECO:0000256" key="5">
    <source>
        <dbReference type="ARBA" id="ARBA00022763"/>
    </source>
</evidence>
<dbReference type="GO" id="GO:0006281">
    <property type="term" value="P:DNA repair"/>
    <property type="evidence" value="ECO:0007669"/>
    <property type="project" value="UniProtKB-KW"/>
</dbReference>
<dbReference type="InterPro" id="IPR004604">
    <property type="entry name" value="DNA_recomb/repair_RecN"/>
</dbReference>
<dbReference type="CDD" id="cd03241">
    <property type="entry name" value="ABC_RecN"/>
    <property type="match status" value="1"/>
</dbReference>
<keyword evidence="10" id="KW-0175">Coiled coil</keyword>
<evidence type="ECO:0000259" key="11">
    <source>
        <dbReference type="Pfam" id="PF02463"/>
    </source>
</evidence>
<evidence type="ECO:0000256" key="4">
    <source>
        <dbReference type="ARBA" id="ARBA00022741"/>
    </source>
</evidence>
<dbReference type="Pfam" id="PF02463">
    <property type="entry name" value="SMC_N"/>
    <property type="match status" value="1"/>
</dbReference>
<dbReference type="EMBL" id="DRUY01000242">
    <property type="protein sequence ID" value="HHI66287.1"/>
    <property type="molecule type" value="Genomic_DNA"/>
</dbReference>
<dbReference type="SUPFAM" id="SSF52540">
    <property type="entry name" value="P-loop containing nucleoside triphosphate hydrolases"/>
    <property type="match status" value="1"/>
</dbReference>
<evidence type="ECO:0000256" key="6">
    <source>
        <dbReference type="ARBA" id="ARBA00022840"/>
    </source>
</evidence>
<feature type="coiled-coil region" evidence="10">
    <location>
        <begin position="170"/>
        <end position="204"/>
    </location>
</feature>
<name>A0A7C5PHX6_9BACT</name>
<keyword evidence="5 9" id="KW-0227">DNA damage</keyword>
<dbReference type="GO" id="GO:0009432">
    <property type="term" value="P:SOS response"/>
    <property type="evidence" value="ECO:0007669"/>
    <property type="project" value="TreeGrafter"/>
</dbReference>
<dbReference type="InterPro" id="IPR003395">
    <property type="entry name" value="RecF/RecN/SMC_N"/>
</dbReference>
<dbReference type="PIRSF" id="PIRSF003128">
    <property type="entry name" value="RecN"/>
    <property type="match status" value="1"/>
</dbReference>
<feature type="domain" description="RecF/RecN/SMC N-terminal" evidence="11">
    <location>
        <begin position="15"/>
        <end position="519"/>
    </location>
</feature>
<gene>
    <name evidence="12" type="ORF">ENL70_07055</name>
</gene>
<evidence type="ECO:0000256" key="8">
    <source>
        <dbReference type="ARBA" id="ARBA00033408"/>
    </source>
</evidence>
<accession>A0A7C5PHX6</accession>
<evidence type="ECO:0000256" key="2">
    <source>
        <dbReference type="ARBA" id="ARBA00009441"/>
    </source>
</evidence>
<dbReference type="PANTHER" id="PTHR11059:SF0">
    <property type="entry name" value="DNA REPAIR PROTEIN RECN"/>
    <property type="match status" value="1"/>
</dbReference>
<dbReference type="GO" id="GO:0005524">
    <property type="term" value="F:ATP binding"/>
    <property type="evidence" value="ECO:0007669"/>
    <property type="project" value="UniProtKB-KW"/>
</dbReference>
<reference evidence="12" key="1">
    <citation type="journal article" date="2020" name="mSystems">
        <title>Genome- and Community-Level Interaction Insights into Carbon Utilization and Element Cycling Functions of Hydrothermarchaeota in Hydrothermal Sediment.</title>
        <authorList>
            <person name="Zhou Z."/>
            <person name="Liu Y."/>
            <person name="Xu W."/>
            <person name="Pan J."/>
            <person name="Luo Z.H."/>
            <person name="Li M."/>
        </authorList>
    </citation>
    <scope>NUCLEOTIDE SEQUENCE [LARGE SCALE GENOMIC DNA]</scope>
    <source>
        <strain evidence="12">SpSt-1019</strain>
    </source>
</reference>
<dbReference type="PANTHER" id="PTHR11059">
    <property type="entry name" value="DNA REPAIR PROTEIN RECN"/>
    <property type="match status" value="1"/>
</dbReference>
<dbReference type="InterPro" id="IPR027417">
    <property type="entry name" value="P-loop_NTPase"/>
</dbReference>
<organism evidence="12">
    <name type="scientific">Thermodesulfobium narugense</name>
    <dbReference type="NCBI Taxonomy" id="184064"/>
    <lineage>
        <taxon>Bacteria</taxon>
        <taxon>Pseudomonadati</taxon>
        <taxon>Thermodesulfobiota</taxon>
        <taxon>Thermodesulfobiia</taxon>
        <taxon>Thermodesulfobiales</taxon>
        <taxon>Thermodesulfobiaceae</taxon>
        <taxon>Thermodesulfobium</taxon>
    </lineage>
</organism>
<evidence type="ECO:0000256" key="7">
    <source>
        <dbReference type="ARBA" id="ARBA00023204"/>
    </source>
</evidence>
<evidence type="ECO:0000256" key="1">
    <source>
        <dbReference type="ARBA" id="ARBA00003618"/>
    </source>
</evidence>
<keyword evidence="7 9" id="KW-0234">DNA repair</keyword>
<comment type="similarity">
    <text evidence="2 9">Belongs to the RecN family.</text>
</comment>
<keyword evidence="6" id="KW-0067">ATP-binding</keyword>
<protein>
    <recommendedName>
        <fullName evidence="3 9">DNA repair protein RecN</fullName>
    </recommendedName>
    <alternativeName>
        <fullName evidence="8 9">Recombination protein N</fullName>
    </alternativeName>
</protein>
<dbReference type="Gene3D" id="3.40.50.300">
    <property type="entry name" value="P-loop containing nucleotide triphosphate hydrolases"/>
    <property type="match status" value="2"/>
</dbReference>
<evidence type="ECO:0000256" key="10">
    <source>
        <dbReference type="SAM" id="Coils"/>
    </source>
</evidence>
<dbReference type="AlphaFoldDB" id="A0A7C5PHX6"/>
<comment type="function">
    <text evidence="1 9">May be involved in recombinational repair of damaged DNA.</text>
</comment>
<sequence length="561" mass="64502">MKNEVLNLNFTSGMIKKLTISNAIIIDNVTINFSPKINALTGETGAGKSLITGAIASFLGEKIAFIPKNPNNPSIINLEVVGFYKNESNELEQKDIRITKVTNQNGKAIFYINDKPSNLKTVKCILEFIELTGQHSNQSILKKSYQNEIFDSFSKTIPILKRYQKSFDNYKFISENLSKINSNLSELNNRKEVLLDLLKIIENENFYPGEISKLLQERDELKQYELVNEGLKKIFEIISYPSSFSDCISSISIEIKKLSRYEKIDNLYNSFMNLKYSYENFCEQVEKEIQIMPDFTNKLTHIQDRLLSAEKIRRILKLKDISEIESAKNNIELDINKILDLEKEKELLEKELEDLKKEILQLSEELSEKRAKNIEIFSQMVENQLKELDIPNVRFRVIFNEPSSEVVINNKVLSRYGAEEVEFYFSANPDTPLETLNKVASGGELSRIMIALELLNNEEDKNFKTFVFDEIDAGIGGFAAVKLREKLLELSNFNQIFIITHQANVAACADLHFKINKEQINNTTQVTVKELHENERLEELSRMLSGNISEYGLKHAKELLK</sequence>